<evidence type="ECO:0000256" key="2">
    <source>
        <dbReference type="ARBA" id="ARBA00009307"/>
    </source>
</evidence>
<dbReference type="GO" id="GO:0006384">
    <property type="term" value="P:transcription initiation at RNA polymerase III promoter"/>
    <property type="evidence" value="ECO:0007669"/>
    <property type="project" value="TreeGrafter"/>
</dbReference>
<organism evidence="9 10">
    <name type="scientific">Calocera viscosa (strain TUFC12733)</name>
    <dbReference type="NCBI Taxonomy" id="1330018"/>
    <lineage>
        <taxon>Eukaryota</taxon>
        <taxon>Fungi</taxon>
        <taxon>Dikarya</taxon>
        <taxon>Basidiomycota</taxon>
        <taxon>Agaricomycotina</taxon>
        <taxon>Dacrymycetes</taxon>
        <taxon>Dacrymycetales</taxon>
        <taxon>Dacrymycetaceae</taxon>
        <taxon>Calocera</taxon>
    </lineage>
</organism>
<evidence type="ECO:0008006" key="11">
    <source>
        <dbReference type="Google" id="ProtNLM"/>
    </source>
</evidence>
<evidence type="ECO:0000259" key="7">
    <source>
        <dbReference type="Pfam" id="PF03876"/>
    </source>
</evidence>
<feature type="region of interest" description="Disordered" evidence="6">
    <location>
        <begin position="169"/>
        <end position="210"/>
    </location>
</feature>
<dbReference type="STRING" id="1330018.A0A167S7F0"/>
<evidence type="ECO:0000256" key="5">
    <source>
        <dbReference type="ARBA" id="ARBA00023242"/>
    </source>
</evidence>
<dbReference type="Pfam" id="PF08292">
    <property type="entry name" value="RNA_pol_Rbc25"/>
    <property type="match status" value="1"/>
</dbReference>
<keyword evidence="3" id="KW-0240">DNA-directed RNA polymerase</keyword>
<dbReference type="OrthoDB" id="10256606at2759"/>
<dbReference type="GO" id="GO:0005666">
    <property type="term" value="C:RNA polymerase III complex"/>
    <property type="evidence" value="ECO:0007669"/>
    <property type="project" value="TreeGrafter"/>
</dbReference>
<dbReference type="InterPro" id="IPR012340">
    <property type="entry name" value="NA-bd_OB-fold"/>
</dbReference>
<dbReference type="PANTHER" id="PTHR12709">
    <property type="entry name" value="DNA-DIRECTED RNA POLYMERASE II, III"/>
    <property type="match status" value="1"/>
</dbReference>
<accession>A0A167S7F0</accession>
<dbReference type="CDD" id="cd04330">
    <property type="entry name" value="RNAP_III_Rpc25_N"/>
    <property type="match status" value="1"/>
</dbReference>
<reference evidence="9 10" key="1">
    <citation type="journal article" date="2016" name="Mol. Biol. Evol.">
        <title>Comparative Genomics of Early-Diverging Mushroom-Forming Fungi Provides Insights into the Origins of Lignocellulose Decay Capabilities.</title>
        <authorList>
            <person name="Nagy L.G."/>
            <person name="Riley R."/>
            <person name="Tritt A."/>
            <person name="Adam C."/>
            <person name="Daum C."/>
            <person name="Floudas D."/>
            <person name="Sun H."/>
            <person name="Yadav J.S."/>
            <person name="Pangilinan J."/>
            <person name="Larsson K.H."/>
            <person name="Matsuura K."/>
            <person name="Barry K."/>
            <person name="Labutti K."/>
            <person name="Kuo R."/>
            <person name="Ohm R.A."/>
            <person name="Bhattacharya S.S."/>
            <person name="Shirouzu T."/>
            <person name="Yoshinaga Y."/>
            <person name="Martin F.M."/>
            <person name="Grigoriev I.V."/>
            <person name="Hibbett D.S."/>
        </authorList>
    </citation>
    <scope>NUCLEOTIDE SEQUENCE [LARGE SCALE GENOMIC DNA]</scope>
    <source>
        <strain evidence="9 10">TUFC12733</strain>
    </source>
</reference>
<dbReference type="SUPFAM" id="SSF50249">
    <property type="entry name" value="Nucleic acid-binding proteins"/>
    <property type="match status" value="1"/>
</dbReference>
<evidence type="ECO:0000256" key="4">
    <source>
        <dbReference type="ARBA" id="ARBA00023163"/>
    </source>
</evidence>
<dbReference type="InterPro" id="IPR036898">
    <property type="entry name" value="RNA_pol_Rpb7-like_N_sf"/>
</dbReference>
<dbReference type="Gene3D" id="2.40.50.140">
    <property type="entry name" value="Nucleic acid-binding proteins"/>
    <property type="match status" value="1"/>
</dbReference>
<dbReference type="SUPFAM" id="SSF88798">
    <property type="entry name" value="N-terminal, heterodimerisation domain of RBP7 (RpoE)"/>
    <property type="match status" value="1"/>
</dbReference>
<protein>
    <recommendedName>
        <fullName evidence="11">Polymerase III polypeptide H</fullName>
    </recommendedName>
</protein>
<dbReference type="PANTHER" id="PTHR12709:SF1">
    <property type="entry name" value="DNA-DIRECTED RNA POLYMERASE III SUBUNIT RPC8"/>
    <property type="match status" value="1"/>
</dbReference>
<feature type="domain" description="RNA polymerase Rpb7-like N-terminal" evidence="7">
    <location>
        <begin position="8"/>
        <end position="64"/>
    </location>
</feature>
<dbReference type="InterPro" id="IPR045113">
    <property type="entry name" value="Rpb7-like"/>
</dbReference>
<evidence type="ECO:0000256" key="1">
    <source>
        <dbReference type="ARBA" id="ARBA00004123"/>
    </source>
</evidence>
<dbReference type="Proteomes" id="UP000076738">
    <property type="component" value="Unassembled WGS sequence"/>
</dbReference>
<feature type="domain" description="RNA polymerase III subunit Rpc25" evidence="8">
    <location>
        <begin position="83"/>
        <end position="226"/>
    </location>
</feature>
<evidence type="ECO:0000313" key="9">
    <source>
        <dbReference type="EMBL" id="KZP01643.1"/>
    </source>
</evidence>
<dbReference type="Pfam" id="PF03876">
    <property type="entry name" value="SHS2_Rpb7-N"/>
    <property type="match status" value="1"/>
</dbReference>
<evidence type="ECO:0000256" key="6">
    <source>
        <dbReference type="SAM" id="MobiDB-lite"/>
    </source>
</evidence>
<evidence type="ECO:0000313" key="10">
    <source>
        <dbReference type="Proteomes" id="UP000076738"/>
    </source>
</evidence>
<dbReference type="InterPro" id="IPR005576">
    <property type="entry name" value="Rpb7-like_N"/>
</dbReference>
<dbReference type="InterPro" id="IPR013238">
    <property type="entry name" value="RNA_pol_III_Rbc25"/>
</dbReference>
<sequence length="245" mass="26974">MFTLARLKDTIPIHPWEFGAPPVDALAREINGKYANRVLHDVGLCVVLFDLVECSEGKVRFGDGCLWHKVTFRMVVFRPFVGEVFVGEVKSCTKSSVQVTLGFFSDIHIPTRLLPPSTTWDPEEQVFFWAPQLSEGQDPLEVPKEERFTIDIGAKIRVCVDGDEFVEEEPSAGPLRKRATIPGGADAATGAGGEDGEEAQEEEERRAPYSITCAASTSGLGLVDWWVETVVEAVDGEAEEEGMEE</sequence>
<dbReference type="Gene3D" id="3.30.1490.120">
    <property type="entry name" value="RNA polymerase Rpb7-like, N-terminal domain"/>
    <property type="match status" value="1"/>
</dbReference>
<keyword evidence="10" id="KW-1185">Reference proteome</keyword>
<name>A0A167S7F0_CALVF</name>
<proteinExistence type="inferred from homology"/>
<comment type="subcellular location">
    <subcellularLocation>
        <location evidence="1">Nucleus</location>
    </subcellularLocation>
</comment>
<evidence type="ECO:0000256" key="3">
    <source>
        <dbReference type="ARBA" id="ARBA00022478"/>
    </source>
</evidence>
<evidence type="ECO:0000259" key="8">
    <source>
        <dbReference type="Pfam" id="PF08292"/>
    </source>
</evidence>
<comment type="similarity">
    <text evidence="2">Belongs to the eukaryotic RPB7/RPC8 RNA polymerase subunit family.</text>
</comment>
<keyword evidence="4" id="KW-0804">Transcription</keyword>
<keyword evidence="5" id="KW-0539">Nucleus</keyword>
<dbReference type="AlphaFoldDB" id="A0A167S7F0"/>
<dbReference type="EMBL" id="KV417266">
    <property type="protein sequence ID" value="KZP01643.1"/>
    <property type="molecule type" value="Genomic_DNA"/>
</dbReference>
<gene>
    <name evidence="9" type="ORF">CALVIDRAFT_13487</name>
</gene>